<keyword evidence="2" id="KW-1185">Reference proteome</keyword>
<dbReference type="PANTHER" id="PTHR13526:SF8">
    <property type="entry name" value="TRANSCRIPTION FACTOR SPT20 HOMOLOG"/>
    <property type="match status" value="1"/>
</dbReference>
<dbReference type="GO" id="GO:0003712">
    <property type="term" value="F:transcription coregulator activity"/>
    <property type="evidence" value="ECO:0007669"/>
    <property type="project" value="InterPro"/>
</dbReference>
<accession>A0AAV8WNZ3</accession>
<dbReference type="InterPro" id="IPR021950">
    <property type="entry name" value="Spt20"/>
</dbReference>
<proteinExistence type="predicted"/>
<feature type="non-terminal residue" evidence="1">
    <location>
        <position position="1"/>
    </location>
</feature>
<evidence type="ECO:0000313" key="1">
    <source>
        <dbReference type="EMBL" id="KAJ8927891.1"/>
    </source>
</evidence>
<dbReference type="Proteomes" id="UP001162156">
    <property type="component" value="Unassembled WGS sequence"/>
</dbReference>
<sequence length="350" mass="38819">EWHGNFHRSPLTVKGNWIQFTHTHGLELFDYINRTRTTPKIGSSPNLTSKSVKKVQEDFKPIPVPNLDPPLLKTSDCSPQLIEEYVLETDMPSKEKGIPRIYHIKLSILQRPSDSEYLGELYLDRDHKKNEQNGVACRFSLGSRANANRYIHQFTEIFTESGRKSVRIRYGLSPGYKEQVAIAQVQAQKIQAQNAGQTNLAQQHFNQLSQTLQNQSCVTPIVNGSIGSNITLQNQTIQNTPTVPILQSHLQGTTQMKTTSQAISNQELAINALATKLMNSAQQFQAAGKSSFSNAKQQQQKLAGSNPEIKNLLNSSPASNINSDASAAVVNAINSSSLLPQQIQTINQNF</sequence>
<dbReference type="GO" id="GO:0000124">
    <property type="term" value="C:SAGA complex"/>
    <property type="evidence" value="ECO:0007669"/>
    <property type="project" value="InterPro"/>
</dbReference>
<name>A0AAV8WNZ3_9CUCU</name>
<dbReference type="GO" id="GO:0006357">
    <property type="term" value="P:regulation of transcription by RNA polymerase II"/>
    <property type="evidence" value="ECO:0007669"/>
    <property type="project" value="TreeGrafter"/>
</dbReference>
<dbReference type="PANTHER" id="PTHR13526">
    <property type="entry name" value="TRANSCRIPTION FACTOR SPT20 HOMOLOG"/>
    <property type="match status" value="1"/>
</dbReference>
<organism evidence="1 2">
    <name type="scientific">Rhamnusium bicolor</name>
    <dbReference type="NCBI Taxonomy" id="1586634"/>
    <lineage>
        <taxon>Eukaryota</taxon>
        <taxon>Metazoa</taxon>
        <taxon>Ecdysozoa</taxon>
        <taxon>Arthropoda</taxon>
        <taxon>Hexapoda</taxon>
        <taxon>Insecta</taxon>
        <taxon>Pterygota</taxon>
        <taxon>Neoptera</taxon>
        <taxon>Endopterygota</taxon>
        <taxon>Coleoptera</taxon>
        <taxon>Polyphaga</taxon>
        <taxon>Cucujiformia</taxon>
        <taxon>Chrysomeloidea</taxon>
        <taxon>Cerambycidae</taxon>
        <taxon>Lepturinae</taxon>
        <taxon>Rhagiini</taxon>
        <taxon>Rhamnusium</taxon>
    </lineage>
</organism>
<reference evidence="1" key="1">
    <citation type="journal article" date="2023" name="Insect Mol. Biol.">
        <title>Genome sequencing provides insights into the evolution of gene families encoding plant cell wall-degrading enzymes in longhorned beetles.</title>
        <authorList>
            <person name="Shin N.R."/>
            <person name="Okamura Y."/>
            <person name="Kirsch R."/>
            <person name="Pauchet Y."/>
        </authorList>
    </citation>
    <scope>NUCLEOTIDE SEQUENCE</scope>
    <source>
        <strain evidence="1">RBIC_L_NR</strain>
    </source>
</reference>
<protein>
    <submittedName>
        <fullName evidence="1">Uncharacterized protein</fullName>
    </submittedName>
</protein>
<dbReference type="EMBL" id="JANEYF010005508">
    <property type="protein sequence ID" value="KAJ8927891.1"/>
    <property type="molecule type" value="Genomic_DNA"/>
</dbReference>
<dbReference type="AlphaFoldDB" id="A0AAV8WNZ3"/>
<evidence type="ECO:0000313" key="2">
    <source>
        <dbReference type="Proteomes" id="UP001162156"/>
    </source>
</evidence>
<comment type="caution">
    <text evidence="1">The sequence shown here is derived from an EMBL/GenBank/DDBJ whole genome shotgun (WGS) entry which is preliminary data.</text>
</comment>
<gene>
    <name evidence="1" type="ORF">NQ314_019596</name>
</gene>